<dbReference type="GO" id="GO:0016020">
    <property type="term" value="C:membrane"/>
    <property type="evidence" value="ECO:0007669"/>
    <property type="project" value="UniProtKB-SubCell"/>
</dbReference>
<evidence type="ECO:0000256" key="6">
    <source>
        <dbReference type="ARBA" id="ARBA00023136"/>
    </source>
</evidence>
<dbReference type="CDD" id="cd00082">
    <property type="entry name" value="HisKA"/>
    <property type="match status" value="1"/>
</dbReference>
<dbReference type="Pfam" id="PF00512">
    <property type="entry name" value="HisKA"/>
    <property type="match status" value="1"/>
</dbReference>
<geneLocation type="plasmid" evidence="10">
    <name>pDson01</name>
</geneLocation>
<dbReference type="FunFam" id="1.10.287.130:FF:000070">
    <property type="entry name" value="Histidine kinase sensor protein"/>
    <property type="match status" value="1"/>
</dbReference>
<dbReference type="AlphaFoldDB" id="A0AAU7U5F7"/>
<dbReference type="InterPro" id="IPR000700">
    <property type="entry name" value="PAS-assoc_C"/>
</dbReference>
<proteinExistence type="predicted"/>
<dbReference type="InterPro" id="IPR036097">
    <property type="entry name" value="HisK_dim/P_sf"/>
</dbReference>
<dbReference type="Gene3D" id="3.30.565.10">
    <property type="entry name" value="Histidine kinase-like ATPase, C-terminal domain"/>
    <property type="match status" value="1"/>
</dbReference>
<dbReference type="InterPro" id="IPR003661">
    <property type="entry name" value="HisK_dim/P_dom"/>
</dbReference>
<dbReference type="InterPro" id="IPR035965">
    <property type="entry name" value="PAS-like_dom_sf"/>
</dbReference>
<dbReference type="Gene3D" id="1.10.287.130">
    <property type="match status" value="1"/>
</dbReference>
<dbReference type="PANTHER" id="PTHR42878:SF15">
    <property type="entry name" value="BACTERIOPHYTOCHROME"/>
    <property type="match status" value="1"/>
</dbReference>
<dbReference type="GO" id="GO:0007234">
    <property type="term" value="P:osmosensory signaling via phosphorelay pathway"/>
    <property type="evidence" value="ECO:0007669"/>
    <property type="project" value="TreeGrafter"/>
</dbReference>
<evidence type="ECO:0000256" key="7">
    <source>
        <dbReference type="SAM" id="Coils"/>
    </source>
</evidence>
<dbReference type="Pfam" id="PF02518">
    <property type="entry name" value="HATPase_c"/>
    <property type="match status" value="1"/>
</dbReference>
<evidence type="ECO:0000256" key="5">
    <source>
        <dbReference type="ARBA" id="ARBA00022777"/>
    </source>
</evidence>
<dbReference type="SUPFAM" id="SSF47384">
    <property type="entry name" value="Homodimeric domain of signal transducing histidine kinase"/>
    <property type="match status" value="1"/>
</dbReference>
<dbReference type="PANTHER" id="PTHR42878">
    <property type="entry name" value="TWO-COMPONENT HISTIDINE KINASE"/>
    <property type="match status" value="1"/>
</dbReference>
<evidence type="ECO:0000313" key="10">
    <source>
        <dbReference type="EMBL" id="XBV83723.1"/>
    </source>
</evidence>
<dbReference type="SUPFAM" id="SSF55785">
    <property type="entry name" value="PYP-like sensor domain (PAS domain)"/>
    <property type="match status" value="2"/>
</dbReference>
<dbReference type="KEGG" id="dsc:ABOD76_01340"/>
<dbReference type="SMART" id="SM00387">
    <property type="entry name" value="HATPase_c"/>
    <property type="match status" value="1"/>
</dbReference>
<dbReference type="SMART" id="SM00091">
    <property type="entry name" value="PAS"/>
    <property type="match status" value="3"/>
</dbReference>
<dbReference type="Pfam" id="PF08448">
    <property type="entry name" value="PAS_4"/>
    <property type="match status" value="2"/>
</dbReference>
<dbReference type="Gene3D" id="3.30.450.20">
    <property type="entry name" value="PAS domain"/>
    <property type="match status" value="2"/>
</dbReference>
<evidence type="ECO:0000256" key="4">
    <source>
        <dbReference type="ARBA" id="ARBA00022679"/>
    </source>
</evidence>
<sequence length="622" mass="68757">MLSGPGRAAAWQDRQLAAIASPAALTDPQGLILRVNAALREAVRGPVEGRFVLDLLDLHGSGSDAARQCWAAARAGAWPVQHPLPEPNGGWSRWEAGPVGDPHAGPWLHLFHRPGPEPGELLRLYSAAFDHAPIGFGLFDDQARYVYVNQKLAELNGVPVAAHLGRTIGQVLPALPPDVAERLEATIRTGEAVPPVEVSGETPAAPGERRTWLVRQYPLRRPDGQVLGAGGIAEDVTDARRVQAELAEQARVLQAQAELLTLANEAVFVRGPDDRITAWNEAAQQMYLYPEAAVLGQVSHQLLATRFPESQAALDRAIREQGFWEGELTHKRGDGQEIVVLSRQAAQYEHGQVRAILEVNWDITPRKRAEAELLQLNQTLEQRVARRTAELSQANEELEAFTYTVAHDLRAPLRSINGYADAVLEDHAAQLDAPGQEMLRRIERNVHQMDQLIHDLLQYSHLSRLQLQLQPVALSDVFAQALQELQDEVRRRAAQVQIERPLPVVQGHLTTLRQVTINLLGNALKFVQPGMHPQVRVWAEQRGTQVRVWFEDNGIGVEPRHQQRIFRVFERLHTLDAYPGTGVGLAIVRRGMERMGGRCGVQAAPRGGSRFWIELPVAGAPA</sequence>
<keyword evidence="4" id="KW-0808">Transferase</keyword>
<dbReference type="RefSeq" id="WP_350241418.1">
    <property type="nucleotide sequence ID" value="NZ_CP158297.1"/>
</dbReference>
<dbReference type="InterPro" id="IPR050351">
    <property type="entry name" value="BphY/WalK/GraS-like"/>
</dbReference>
<dbReference type="InterPro" id="IPR013656">
    <property type="entry name" value="PAS_4"/>
</dbReference>
<keyword evidence="6" id="KW-0472">Membrane</keyword>
<gene>
    <name evidence="10" type="ORF">ABOD76_01340</name>
</gene>
<feature type="coiled-coil region" evidence="7">
    <location>
        <begin position="366"/>
        <end position="397"/>
    </location>
</feature>
<comment type="catalytic activity">
    <reaction evidence="1">
        <text>ATP + protein L-histidine = ADP + protein N-phospho-L-histidine.</text>
        <dbReference type="EC" id="2.7.13.3"/>
    </reaction>
</comment>
<dbReference type="GO" id="GO:0000156">
    <property type="term" value="F:phosphorelay response regulator activity"/>
    <property type="evidence" value="ECO:0007669"/>
    <property type="project" value="TreeGrafter"/>
</dbReference>
<evidence type="ECO:0000259" key="8">
    <source>
        <dbReference type="PROSITE" id="PS50109"/>
    </source>
</evidence>
<dbReference type="PRINTS" id="PR00344">
    <property type="entry name" value="BCTRLSENSOR"/>
</dbReference>
<dbReference type="CDD" id="cd00130">
    <property type="entry name" value="PAS"/>
    <property type="match status" value="1"/>
</dbReference>
<evidence type="ECO:0000259" key="9">
    <source>
        <dbReference type="PROSITE" id="PS50113"/>
    </source>
</evidence>
<dbReference type="InterPro" id="IPR036890">
    <property type="entry name" value="HATPase_C_sf"/>
</dbReference>
<feature type="domain" description="Histidine kinase" evidence="8">
    <location>
        <begin position="404"/>
        <end position="619"/>
    </location>
</feature>
<dbReference type="InterPro" id="IPR003594">
    <property type="entry name" value="HATPase_dom"/>
</dbReference>
<dbReference type="InterPro" id="IPR005467">
    <property type="entry name" value="His_kinase_dom"/>
</dbReference>
<dbReference type="GO" id="GO:0030295">
    <property type="term" value="F:protein kinase activator activity"/>
    <property type="evidence" value="ECO:0007669"/>
    <property type="project" value="TreeGrafter"/>
</dbReference>
<organism evidence="10">
    <name type="scientific">Deinococcus sonorensis KR-87</name>
    <dbReference type="NCBI Taxonomy" id="694439"/>
    <lineage>
        <taxon>Bacteria</taxon>
        <taxon>Thermotogati</taxon>
        <taxon>Deinococcota</taxon>
        <taxon>Deinococci</taxon>
        <taxon>Deinococcales</taxon>
        <taxon>Deinococcaceae</taxon>
        <taxon>Deinococcus</taxon>
    </lineage>
</organism>
<evidence type="ECO:0000256" key="1">
    <source>
        <dbReference type="ARBA" id="ARBA00000085"/>
    </source>
</evidence>
<dbReference type="InterPro" id="IPR000014">
    <property type="entry name" value="PAS"/>
</dbReference>
<dbReference type="PROSITE" id="PS50109">
    <property type="entry name" value="HIS_KIN"/>
    <property type="match status" value="1"/>
</dbReference>
<dbReference type="GO" id="GO:0000155">
    <property type="term" value="F:phosphorelay sensor kinase activity"/>
    <property type="evidence" value="ECO:0007669"/>
    <property type="project" value="InterPro"/>
</dbReference>
<feature type="domain" description="PAC" evidence="9">
    <location>
        <begin position="194"/>
        <end position="248"/>
    </location>
</feature>
<dbReference type="EMBL" id="CP158297">
    <property type="protein sequence ID" value="XBV83723.1"/>
    <property type="molecule type" value="Genomic_DNA"/>
</dbReference>
<keyword evidence="5" id="KW-0418">Kinase</keyword>
<dbReference type="SUPFAM" id="SSF55874">
    <property type="entry name" value="ATPase domain of HSP90 chaperone/DNA topoisomerase II/histidine kinase"/>
    <property type="match status" value="1"/>
</dbReference>
<protein>
    <recommendedName>
        <fullName evidence="2">histidine kinase</fullName>
        <ecNumber evidence="2">2.7.13.3</ecNumber>
    </recommendedName>
</protein>
<dbReference type="SMART" id="SM00388">
    <property type="entry name" value="HisKA"/>
    <property type="match status" value="1"/>
</dbReference>
<dbReference type="InterPro" id="IPR004358">
    <property type="entry name" value="Sig_transdc_His_kin-like_C"/>
</dbReference>
<accession>A0AAU7U5F7</accession>
<keyword evidence="7" id="KW-0175">Coiled coil</keyword>
<name>A0AAU7U5F7_9DEIO</name>
<dbReference type="PROSITE" id="PS50113">
    <property type="entry name" value="PAC"/>
    <property type="match status" value="2"/>
</dbReference>
<reference evidence="10" key="1">
    <citation type="submission" date="2024-06" db="EMBL/GenBank/DDBJ databases">
        <title>Draft Genome Sequence of Deinococcus sonorensis Type Strain KR-87, a Biofilm Producing Representative of the Genus Deinococcus.</title>
        <authorList>
            <person name="Boren L.S."/>
            <person name="Grosso R.A."/>
            <person name="Hugenberg-Cox A.N."/>
            <person name="Hill J.T.E."/>
            <person name="Albert C.M."/>
            <person name="Tuohy J.M."/>
        </authorList>
    </citation>
    <scope>NUCLEOTIDE SEQUENCE</scope>
    <source>
        <strain evidence="10">KR-87</strain>
        <plasmid evidence="10">pDson01</plasmid>
    </source>
</reference>
<keyword evidence="10" id="KW-0614">Plasmid</keyword>
<feature type="domain" description="PAC" evidence="9">
    <location>
        <begin position="324"/>
        <end position="375"/>
    </location>
</feature>
<dbReference type="EC" id="2.7.13.3" evidence="2"/>
<dbReference type="NCBIfam" id="TIGR00229">
    <property type="entry name" value="sensory_box"/>
    <property type="match status" value="2"/>
</dbReference>
<keyword evidence="3" id="KW-0597">Phosphoprotein</keyword>
<evidence type="ECO:0000256" key="3">
    <source>
        <dbReference type="ARBA" id="ARBA00022553"/>
    </source>
</evidence>
<evidence type="ECO:0000256" key="2">
    <source>
        <dbReference type="ARBA" id="ARBA00012438"/>
    </source>
</evidence>